<comment type="caution">
    <text evidence="6">The sequence shown here is derived from an EMBL/GenBank/DDBJ whole genome shotgun (WGS) entry which is preliminary data.</text>
</comment>
<proteinExistence type="inferred from homology"/>
<sequence>MTARPPAPPDLAEHPWPLVPRRPLLLVPVGAVEQHGPHLPLATDTTLAVAVTEGAAQRLHDRRPDEPVLVAPAIAYTASGEHQSFPGTISIGGQALHLMLVELVRSAATWCGRVVFVNAHGGNLRYLSAAVAQLRREQHDAAWVPCVTGAGTGTGAVDAHAGFTETSLMLHLAPHQVDMTRAAAGNTAGLPELLPAIRTGGVAAVSPSGVLGDPTAATARDGEHLLNSMITEVCELVDGGAVDTDGRLRAPLPAAAPA</sequence>
<keyword evidence="3" id="KW-0378">Hydrolase</keyword>
<evidence type="ECO:0000256" key="2">
    <source>
        <dbReference type="ARBA" id="ARBA00022723"/>
    </source>
</evidence>
<protein>
    <submittedName>
        <fullName evidence="6">Mycofactocin system creatininase family protein</fullName>
    </submittedName>
</protein>
<keyword evidence="7" id="KW-1185">Reference proteome</keyword>
<dbReference type="AlphaFoldDB" id="A0A1S1R2T1"/>
<evidence type="ECO:0000313" key="7">
    <source>
        <dbReference type="Proteomes" id="UP000179627"/>
    </source>
</evidence>
<dbReference type="Pfam" id="PF02633">
    <property type="entry name" value="Creatininase"/>
    <property type="match status" value="1"/>
</dbReference>
<reference evidence="7" key="1">
    <citation type="submission" date="2016-07" db="EMBL/GenBank/DDBJ databases">
        <title>Sequence Frankia sp. strain CcI1.17.</title>
        <authorList>
            <person name="Ghodhbane-Gtari F."/>
            <person name="Swanson E."/>
            <person name="Gueddou A."/>
            <person name="Morris K."/>
            <person name="Hezbri K."/>
            <person name="Ktari A."/>
            <person name="Nouioui I."/>
            <person name="Abebe-Akele F."/>
            <person name="Simpson S."/>
            <person name="Thomas K."/>
            <person name="Gtari M."/>
            <person name="Tisa L.S."/>
            <person name="Hurst S."/>
        </authorList>
    </citation>
    <scope>NUCLEOTIDE SEQUENCE [LARGE SCALE GENOMIC DNA]</scope>
    <source>
        <strain evidence="7">Cc1.17</strain>
    </source>
</reference>
<keyword evidence="2" id="KW-0479">Metal-binding</keyword>
<evidence type="ECO:0000256" key="3">
    <source>
        <dbReference type="ARBA" id="ARBA00022801"/>
    </source>
</evidence>
<dbReference type="Gene3D" id="3.40.50.10310">
    <property type="entry name" value="Creatininase"/>
    <property type="match status" value="1"/>
</dbReference>
<evidence type="ECO:0000313" key="6">
    <source>
        <dbReference type="EMBL" id="OHV40227.1"/>
    </source>
</evidence>
<comment type="cofactor">
    <cofactor evidence="1">
        <name>Zn(2+)</name>
        <dbReference type="ChEBI" id="CHEBI:29105"/>
    </cofactor>
</comment>
<evidence type="ECO:0000256" key="4">
    <source>
        <dbReference type="ARBA" id="ARBA00022833"/>
    </source>
</evidence>
<gene>
    <name evidence="6" type="ORF">CC117_13695</name>
</gene>
<keyword evidence="4" id="KW-0862">Zinc</keyword>
<dbReference type="Proteomes" id="UP000179627">
    <property type="component" value="Unassembled WGS sequence"/>
</dbReference>
<accession>A0A1S1R2T1</accession>
<dbReference type="GO" id="GO:0016811">
    <property type="term" value="F:hydrolase activity, acting on carbon-nitrogen (but not peptide) bonds, in linear amides"/>
    <property type="evidence" value="ECO:0007669"/>
    <property type="project" value="TreeGrafter"/>
</dbReference>
<name>A0A1S1R2T1_9ACTN</name>
<dbReference type="InterPro" id="IPR023871">
    <property type="entry name" value="MftE"/>
</dbReference>
<dbReference type="RefSeq" id="WP_071083350.1">
    <property type="nucleotide sequence ID" value="NZ_MBLM01000080.1"/>
</dbReference>
<dbReference type="PANTHER" id="PTHR35005">
    <property type="entry name" value="3-DEHYDRO-SCYLLO-INOSOSE HYDROLASE"/>
    <property type="match status" value="1"/>
</dbReference>
<dbReference type="NCBIfam" id="TIGR03964">
    <property type="entry name" value="mycofact_creat"/>
    <property type="match status" value="1"/>
</dbReference>
<dbReference type="GO" id="GO:0009231">
    <property type="term" value="P:riboflavin biosynthetic process"/>
    <property type="evidence" value="ECO:0007669"/>
    <property type="project" value="TreeGrafter"/>
</dbReference>
<evidence type="ECO:0000256" key="1">
    <source>
        <dbReference type="ARBA" id="ARBA00001947"/>
    </source>
</evidence>
<evidence type="ECO:0000256" key="5">
    <source>
        <dbReference type="ARBA" id="ARBA00024029"/>
    </source>
</evidence>
<dbReference type="PANTHER" id="PTHR35005:SF1">
    <property type="entry name" value="2-AMINO-5-FORMYLAMINO-6-RIBOSYLAMINOPYRIMIDIN-4(3H)-ONE 5'-MONOPHOSPHATE DEFORMYLASE"/>
    <property type="match status" value="1"/>
</dbReference>
<dbReference type="InterPro" id="IPR024087">
    <property type="entry name" value="Creatininase-like_sf"/>
</dbReference>
<dbReference type="EMBL" id="MBLM01000080">
    <property type="protein sequence ID" value="OHV40227.1"/>
    <property type="molecule type" value="Genomic_DNA"/>
</dbReference>
<comment type="similarity">
    <text evidence="5">Belongs to the creatininase superfamily.</text>
</comment>
<dbReference type="SUPFAM" id="SSF102215">
    <property type="entry name" value="Creatininase"/>
    <property type="match status" value="1"/>
</dbReference>
<organism evidence="6 7">
    <name type="scientific">Parafrankia colletiae</name>
    <dbReference type="NCBI Taxonomy" id="573497"/>
    <lineage>
        <taxon>Bacteria</taxon>
        <taxon>Bacillati</taxon>
        <taxon>Actinomycetota</taxon>
        <taxon>Actinomycetes</taxon>
        <taxon>Frankiales</taxon>
        <taxon>Frankiaceae</taxon>
        <taxon>Parafrankia</taxon>
    </lineage>
</organism>
<dbReference type="GO" id="GO:0046872">
    <property type="term" value="F:metal ion binding"/>
    <property type="evidence" value="ECO:0007669"/>
    <property type="project" value="UniProtKB-KW"/>
</dbReference>
<dbReference type="InterPro" id="IPR003785">
    <property type="entry name" value="Creatininase/forma_Hydrolase"/>
</dbReference>